<dbReference type="PROSITE" id="PS51747">
    <property type="entry name" value="CYT_DCMP_DEAMINASES_2"/>
    <property type="match status" value="1"/>
</dbReference>
<dbReference type="Gene3D" id="3.40.140.10">
    <property type="entry name" value="Cytidine Deaminase, domain 2"/>
    <property type="match status" value="1"/>
</dbReference>
<dbReference type="InterPro" id="IPR002125">
    <property type="entry name" value="CMP_dCMP_dom"/>
</dbReference>
<gene>
    <name evidence="2" type="ORF">G1H11_07780</name>
</gene>
<dbReference type="AlphaFoldDB" id="A0A6N9YJP2"/>
<dbReference type="PANTHER" id="PTHR11079">
    <property type="entry name" value="CYTOSINE DEAMINASE FAMILY MEMBER"/>
    <property type="match status" value="1"/>
</dbReference>
<proteinExistence type="predicted"/>
<dbReference type="SUPFAM" id="SSF53927">
    <property type="entry name" value="Cytidine deaminase-like"/>
    <property type="match status" value="1"/>
</dbReference>
<dbReference type="Pfam" id="PF00383">
    <property type="entry name" value="dCMP_cyt_deam_1"/>
    <property type="match status" value="1"/>
</dbReference>
<keyword evidence="3" id="KW-1185">Reference proteome</keyword>
<dbReference type="InterPro" id="IPR016193">
    <property type="entry name" value="Cytidine_deaminase-like"/>
</dbReference>
<dbReference type="Proteomes" id="UP000469185">
    <property type="component" value="Unassembled WGS sequence"/>
</dbReference>
<sequence>MAQVVRMAEENVARGQRPYAALVVADGDIVGEGVNTVLADGDPTAHAETQAVRDACARRGSRTLGGAHLISSCHPCVMCQAVTQLAGIGTVYYAGPCMSRSTVVRPDLTIELAAVPSAARPFELFEQTGLVLLDDPALT</sequence>
<comment type="caution">
    <text evidence="2">The sequence shown here is derived from an EMBL/GenBank/DDBJ whole genome shotgun (WGS) entry which is preliminary data.</text>
</comment>
<name>A0A6N9YJP2_9ACTN</name>
<dbReference type="GO" id="GO:0047974">
    <property type="term" value="F:guanosine deaminase activity"/>
    <property type="evidence" value="ECO:0007669"/>
    <property type="project" value="TreeGrafter"/>
</dbReference>
<accession>A0A6N9YJP2</accession>
<feature type="domain" description="CMP/dCMP-type deaminase" evidence="1">
    <location>
        <begin position="1"/>
        <end position="104"/>
    </location>
</feature>
<evidence type="ECO:0000313" key="2">
    <source>
        <dbReference type="EMBL" id="NED95213.1"/>
    </source>
</evidence>
<dbReference type="CDD" id="cd01285">
    <property type="entry name" value="nucleoside_deaminase"/>
    <property type="match status" value="1"/>
</dbReference>
<organism evidence="2 3">
    <name type="scientific">Phytoactinopolyspora alkaliphila</name>
    <dbReference type="NCBI Taxonomy" id="1783498"/>
    <lineage>
        <taxon>Bacteria</taxon>
        <taxon>Bacillati</taxon>
        <taxon>Actinomycetota</taxon>
        <taxon>Actinomycetes</taxon>
        <taxon>Jiangellales</taxon>
        <taxon>Jiangellaceae</taxon>
        <taxon>Phytoactinopolyspora</taxon>
    </lineage>
</organism>
<evidence type="ECO:0000313" key="3">
    <source>
        <dbReference type="Proteomes" id="UP000469185"/>
    </source>
</evidence>
<reference evidence="2 3" key="1">
    <citation type="submission" date="2020-02" db="EMBL/GenBank/DDBJ databases">
        <authorList>
            <person name="Li X.-J."/>
            <person name="Feng X.-M."/>
        </authorList>
    </citation>
    <scope>NUCLEOTIDE SEQUENCE [LARGE SCALE GENOMIC DNA]</scope>
    <source>
        <strain evidence="2 3">CGMCC 4.7225</strain>
    </source>
</reference>
<evidence type="ECO:0000259" key="1">
    <source>
        <dbReference type="PROSITE" id="PS51747"/>
    </source>
</evidence>
<dbReference type="GO" id="GO:0006152">
    <property type="term" value="P:purine nucleoside catabolic process"/>
    <property type="evidence" value="ECO:0007669"/>
    <property type="project" value="TreeGrafter"/>
</dbReference>
<dbReference type="PANTHER" id="PTHR11079:SF161">
    <property type="entry name" value="CMP_DCMP-TYPE DEAMINASE DOMAIN-CONTAINING PROTEIN"/>
    <property type="match status" value="1"/>
</dbReference>
<dbReference type="EMBL" id="JAAGOB010000003">
    <property type="protein sequence ID" value="NED95213.1"/>
    <property type="molecule type" value="Genomic_DNA"/>
</dbReference>
<protein>
    <submittedName>
        <fullName evidence="2">Nucleoside deaminase</fullName>
    </submittedName>
</protein>